<dbReference type="RefSeq" id="WP_109747401.1">
    <property type="nucleotide sequence ID" value="NZ_JANKBI010000009.1"/>
</dbReference>
<keyword evidence="1" id="KW-1133">Transmembrane helix</keyword>
<evidence type="ECO:0000256" key="1">
    <source>
        <dbReference type="SAM" id="Phobius"/>
    </source>
</evidence>
<keyword evidence="1" id="KW-0472">Membrane</keyword>
<accession>A0AB73T1K5</accession>
<dbReference type="Gene3D" id="3.30.70.270">
    <property type="match status" value="1"/>
</dbReference>
<feature type="transmembrane region" description="Helical" evidence="1">
    <location>
        <begin position="48"/>
        <end position="65"/>
    </location>
</feature>
<evidence type="ECO:0000313" key="3">
    <source>
        <dbReference type="EMBL" id="PWJ74062.1"/>
    </source>
</evidence>
<dbReference type="InterPro" id="IPR043128">
    <property type="entry name" value="Rev_trsase/Diguanyl_cyclase"/>
</dbReference>
<keyword evidence="1" id="KW-0812">Transmembrane</keyword>
<dbReference type="SMART" id="SM00267">
    <property type="entry name" value="GGDEF"/>
    <property type="match status" value="1"/>
</dbReference>
<proteinExistence type="predicted"/>
<feature type="domain" description="GGDEF" evidence="2">
    <location>
        <begin position="132"/>
        <end position="296"/>
    </location>
</feature>
<dbReference type="InterPro" id="IPR029787">
    <property type="entry name" value="Nucleotide_cyclase"/>
</dbReference>
<feature type="transmembrane region" description="Helical" evidence="1">
    <location>
        <begin position="103"/>
        <end position="122"/>
    </location>
</feature>
<dbReference type="AlphaFoldDB" id="A0AB73T1K5"/>
<sequence length="297" mass="33793">MKKKDENQANLIIRTKQAESVLQDVGLLVFLGGILAGALVIAASEGDARIENVVMFFVLGAGILLASYKARYIAVVLGSVQTLFYTVYKIYQAVANGVEITWMSYIWLVLPLLCIAAMLVFMQTTYKTEVMTEMLEEQLRNMVLVDVVTGLYNLKSMYMDLERQMAYSRRNQLKLSLMIVELRYVQELRSILNAGQFDELKRRMAEAIEDSVRLEDRLYAIDASGSIGIICTCDRGGTEIMKSRILKKMGDRETFEDILDRAIKVEIKTGCFEYDEEKVSNAIEFKQKAENELQYDV</sequence>
<protein>
    <submittedName>
        <fullName evidence="3">GGDEF domain-containing protein</fullName>
    </submittedName>
</protein>
<dbReference type="EMBL" id="QGGY01000010">
    <property type="protein sequence ID" value="PWJ74062.1"/>
    <property type="molecule type" value="Genomic_DNA"/>
</dbReference>
<dbReference type="InterPro" id="IPR000160">
    <property type="entry name" value="GGDEF_dom"/>
</dbReference>
<gene>
    <name evidence="3" type="ORF">C7383_110102</name>
</gene>
<dbReference type="Pfam" id="PF00990">
    <property type="entry name" value="GGDEF"/>
    <property type="match status" value="1"/>
</dbReference>
<name>A0AB73T1K5_9FIRM</name>
<reference evidence="3 4" key="1">
    <citation type="submission" date="2018-05" db="EMBL/GenBank/DDBJ databases">
        <authorList>
            <person name="Goeker M."/>
            <person name="Huntemann M."/>
            <person name="Clum A."/>
            <person name="Pillay M."/>
            <person name="Palaniappan K."/>
            <person name="Varghese N."/>
            <person name="Mikhailova N."/>
            <person name="Stamatis D."/>
            <person name="Reddy T."/>
            <person name="Daum C."/>
            <person name="Shapiro N."/>
            <person name="Ivanova N."/>
            <person name="Kyrpides N."/>
            <person name="Woyke T."/>
        </authorList>
    </citation>
    <scope>NUCLEOTIDE SEQUENCE [LARGE SCALE GENOMIC DNA]</scope>
    <source>
        <strain evidence="3 4">DSM 26524</strain>
    </source>
</reference>
<dbReference type="Proteomes" id="UP000245412">
    <property type="component" value="Unassembled WGS sequence"/>
</dbReference>
<comment type="caution">
    <text evidence="3">The sequence shown here is derived from an EMBL/GenBank/DDBJ whole genome shotgun (WGS) entry which is preliminary data.</text>
</comment>
<keyword evidence="4" id="KW-1185">Reference proteome</keyword>
<feature type="transmembrane region" description="Helical" evidence="1">
    <location>
        <begin position="21"/>
        <end position="42"/>
    </location>
</feature>
<dbReference type="SUPFAM" id="SSF55073">
    <property type="entry name" value="Nucleotide cyclase"/>
    <property type="match status" value="1"/>
</dbReference>
<evidence type="ECO:0000313" key="4">
    <source>
        <dbReference type="Proteomes" id="UP000245412"/>
    </source>
</evidence>
<organism evidence="3 4">
    <name type="scientific">Murimonas intestini</name>
    <dbReference type="NCBI Taxonomy" id="1337051"/>
    <lineage>
        <taxon>Bacteria</taxon>
        <taxon>Bacillati</taxon>
        <taxon>Bacillota</taxon>
        <taxon>Clostridia</taxon>
        <taxon>Lachnospirales</taxon>
        <taxon>Lachnospiraceae</taxon>
        <taxon>Murimonas</taxon>
    </lineage>
</organism>
<feature type="transmembrane region" description="Helical" evidence="1">
    <location>
        <begin position="72"/>
        <end position="91"/>
    </location>
</feature>
<evidence type="ECO:0000259" key="2">
    <source>
        <dbReference type="SMART" id="SM00267"/>
    </source>
</evidence>